<dbReference type="GO" id="GO:0016020">
    <property type="term" value="C:membrane"/>
    <property type="evidence" value="ECO:0007669"/>
    <property type="project" value="UniProtKB-SubCell"/>
</dbReference>
<keyword evidence="8" id="KW-0520">NAD</keyword>
<keyword evidence="9 14" id="KW-0472">Membrane</keyword>
<comment type="similarity">
    <text evidence="2">Belongs to the interleukin-1 receptor family.</text>
</comment>
<dbReference type="InterPro" id="IPR015621">
    <property type="entry name" value="IL-1_rcpt_fam"/>
</dbReference>
<accession>A0AAV7V8Q1</accession>
<dbReference type="SUPFAM" id="SSF52200">
    <property type="entry name" value="Toll/Interleukin receptor TIR domain"/>
    <property type="match status" value="1"/>
</dbReference>
<dbReference type="FunFam" id="2.60.40.10:FF:000188">
    <property type="entry name" value="Interleukin-1 receptor accessory protein-like 1"/>
    <property type="match status" value="1"/>
</dbReference>
<keyword evidence="5" id="KW-0677">Repeat</keyword>
<organism evidence="18 19">
    <name type="scientific">Pleurodeles waltl</name>
    <name type="common">Iberian ribbed newt</name>
    <dbReference type="NCBI Taxonomy" id="8319"/>
    <lineage>
        <taxon>Eukaryota</taxon>
        <taxon>Metazoa</taxon>
        <taxon>Chordata</taxon>
        <taxon>Craniata</taxon>
        <taxon>Vertebrata</taxon>
        <taxon>Euteleostomi</taxon>
        <taxon>Amphibia</taxon>
        <taxon>Batrachia</taxon>
        <taxon>Caudata</taxon>
        <taxon>Salamandroidea</taxon>
        <taxon>Salamandridae</taxon>
        <taxon>Pleurodelinae</taxon>
        <taxon>Pleurodeles</taxon>
    </lineage>
</organism>
<evidence type="ECO:0000256" key="11">
    <source>
        <dbReference type="ARBA" id="ARBA00023170"/>
    </source>
</evidence>
<feature type="domain" description="TIR" evidence="16">
    <location>
        <begin position="411"/>
        <end position="567"/>
    </location>
</feature>
<evidence type="ECO:0000256" key="3">
    <source>
        <dbReference type="ARBA" id="ARBA00022692"/>
    </source>
</evidence>
<feature type="domain" description="Ig-like" evidence="17">
    <location>
        <begin position="250"/>
        <end position="354"/>
    </location>
</feature>
<dbReference type="GO" id="GO:0007165">
    <property type="term" value="P:signal transduction"/>
    <property type="evidence" value="ECO:0007669"/>
    <property type="project" value="InterPro"/>
</dbReference>
<dbReference type="SMART" id="SM00409">
    <property type="entry name" value="IG"/>
    <property type="match status" value="3"/>
</dbReference>
<dbReference type="EMBL" id="JANPWB010000003">
    <property type="protein sequence ID" value="KAJ1197914.1"/>
    <property type="molecule type" value="Genomic_DNA"/>
</dbReference>
<keyword evidence="13" id="KW-0393">Immunoglobulin domain</keyword>
<evidence type="ECO:0000256" key="14">
    <source>
        <dbReference type="SAM" id="Phobius"/>
    </source>
</evidence>
<keyword evidence="6" id="KW-0378">Hydrolase</keyword>
<dbReference type="FunFam" id="2.60.40.10:FF:000284">
    <property type="entry name" value="interleukin-1 receptor accessory protein-like 1"/>
    <property type="match status" value="1"/>
</dbReference>
<evidence type="ECO:0000256" key="9">
    <source>
        <dbReference type="ARBA" id="ARBA00023136"/>
    </source>
</evidence>
<evidence type="ECO:0000256" key="5">
    <source>
        <dbReference type="ARBA" id="ARBA00022737"/>
    </source>
</evidence>
<dbReference type="Proteomes" id="UP001066276">
    <property type="component" value="Chromosome 2_1"/>
</dbReference>
<dbReference type="Pfam" id="PF00047">
    <property type="entry name" value="ig"/>
    <property type="match status" value="1"/>
</dbReference>
<feature type="non-terminal residue" evidence="18">
    <location>
        <position position="1"/>
    </location>
</feature>
<evidence type="ECO:0000256" key="1">
    <source>
        <dbReference type="ARBA" id="ARBA00004479"/>
    </source>
</evidence>
<dbReference type="CDD" id="cd05757">
    <property type="entry name" value="Ig2_IL1R-like"/>
    <property type="match status" value="1"/>
</dbReference>
<dbReference type="PANTHER" id="PTHR11890">
    <property type="entry name" value="INTERLEUKIN-1 RECEPTOR FAMILY MEMBER"/>
    <property type="match status" value="1"/>
</dbReference>
<dbReference type="FunFam" id="3.40.50.10140:FF:000009">
    <property type="entry name" value="X-linked interleukin-1 receptor accessory protein-like 1"/>
    <property type="match status" value="1"/>
</dbReference>
<dbReference type="InterPro" id="IPR013783">
    <property type="entry name" value="Ig-like_fold"/>
</dbReference>
<dbReference type="InterPro" id="IPR003598">
    <property type="entry name" value="Ig_sub2"/>
</dbReference>
<keyword evidence="10" id="KW-1015">Disulfide bond</keyword>
<comment type="caution">
    <text evidence="18">The sequence shown here is derived from an EMBL/GenBank/DDBJ whole genome shotgun (WGS) entry which is preliminary data.</text>
</comment>
<dbReference type="InterPro" id="IPR035897">
    <property type="entry name" value="Toll_tir_struct_dom_sf"/>
</dbReference>
<dbReference type="SMART" id="SM00408">
    <property type="entry name" value="IGc2"/>
    <property type="match status" value="2"/>
</dbReference>
<sequence length="697" mass="79919">FQRKRKMKPAVVLVLAVCSMVSANLKLVTKRNSAYGYVVDGCIDWSVDLKTYMALAGEPVRVKCALFYSYIRTNYSMAQSTGLRLMWYKNKGDLEEPIIFSEVMMSKDDDSIWVHSAELEDSGFYTCVLRNSTYCMKVSMSLTVAENDSGLCYNSRIRYLEKSEVTKRKELICPDIEDYKSPTQETDVVWYKECKPKMWRSSIVQKGSALLIREVQKEDSGNYTCELKYDGKLIRRTTQLKVTALLTDKPPKPLFPLENKPSVIEVQLGTPVNIACRAFFGFSGESGPIIYWMRGEKFIEELEGHIKEGVIRLLREDLGEKEVELSLTFDAILEADLGNYTCHVENRNGQKHASIILRKKDLLYKIELAGGLGAIFLLFAFLVIIYKCYNIELMLFYRRHFGGDEASSDNKEYDAYLSYTKVDPDSLDCESKEEEQFALEILPGVLEKHYGYKLFIPERDLMPSSTYLDDLIRCAEQSRRLIIVLTRDYILRRGWTMFELENRLYNLLTSGKIKVILIECAELHGKINHHELESLKHRIKLLSVVKWRGPKSSKLNSTFWKHLLYEMPAKKKEVFSRRQVLDCGEQSLFGDLQTVPSISVTGTSASLAASQVDLSDFHHAETIQMRHYCRNYDYGMSAATLPMATLGNHHTYCNIPLSLLNGQLSMNSALKDTQEYHGNNTLLPLSTRELSFTSEIW</sequence>
<dbReference type="PANTHER" id="PTHR11890:SF10">
    <property type="entry name" value="X-LINKED INTERLEUKIN-1 RECEPTOR ACCESSORY PROTEIN-LIKE 2"/>
    <property type="match status" value="1"/>
</dbReference>
<evidence type="ECO:0000256" key="2">
    <source>
        <dbReference type="ARBA" id="ARBA00009752"/>
    </source>
</evidence>
<evidence type="ECO:0000256" key="7">
    <source>
        <dbReference type="ARBA" id="ARBA00022989"/>
    </source>
</evidence>
<dbReference type="Gene3D" id="2.60.40.10">
    <property type="entry name" value="Immunoglobulins"/>
    <property type="match status" value="3"/>
</dbReference>
<dbReference type="InterPro" id="IPR013151">
    <property type="entry name" value="Immunoglobulin_dom"/>
</dbReference>
<dbReference type="PROSITE" id="PS50104">
    <property type="entry name" value="TIR"/>
    <property type="match status" value="1"/>
</dbReference>
<evidence type="ECO:0000256" key="12">
    <source>
        <dbReference type="ARBA" id="ARBA00023180"/>
    </source>
</evidence>
<keyword evidence="19" id="KW-1185">Reference proteome</keyword>
<feature type="chain" id="PRO_5043956007" description="IRPL2 protein" evidence="15">
    <location>
        <begin position="24"/>
        <end position="697"/>
    </location>
</feature>
<dbReference type="InterPro" id="IPR003599">
    <property type="entry name" value="Ig_sub"/>
</dbReference>
<dbReference type="Pfam" id="PF01582">
    <property type="entry name" value="TIR"/>
    <property type="match status" value="1"/>
</dbReference>
<evidence type="ECO:0000256" key="4">
    <source>
        <dbReference type="ARBA" id="ARBA00022729"/>
    </source>
</evidence>
<gene>
    <name evidence="18" type="ORF">NDU88_001758</name>
</gene>
<evidence type="ECO:0008006" key="20">
    <source>
        <dbReference type="Google" id="ProtNLM"/>
    </source>
</evidence>
<keyword evidence="11" id="KW-0675">Receptor</keyword>
<evidence type="ECO:0000313" key="19">
    <source>
        <dbReference type="Proteomes" id="UP001066276"/>
    </source>
</evidence>
<name>A0AAV7V8Q1_PLEWA</name>
<feature type="transmembrane region" description="Helical" evidence="14">
    <location>
        <begin position="368"/>
        <end position="389"/>
    </location>
</feature>
<evidence type="ECO:0000313" key="18">
    <source>
        <dbReference type="EMBL" id="KAJ1197914.1"/>
    </source>
</evidence>
<dbReference type="PRINTS" id="PR01537">
    <property type="entry name" value="INTRLKN1R1F"/>
</dbReference>
<keyword evidence="4 15" id="KW-0732">Signal</keyword>
<dbReference type="SMART" id="SM00255">
    <property type="entry name" value="TIR"/>
    <property type="match status" value="1"/>
</dbReference>
<dbReference type="GO" id="GO:0007399">
    <property type="term" value="P:nervous system development"/>
    <property type="evidence" value="ECO:0007669"/>
    <property type="project" value="UniProtKB-ARBA"/>
</dbReference>
<keyword evidence="3 14" id="KW-0812">Transmembrane</keyword>
<evidence type="ECO:0000256" key="13">
    <source>
        <dbReference type="ARBA" id="ARBA00023319"/>
    </source>
</evidence>
<evidence type="ECO:0000256" key="10">
    <source>
        <dbReference type="ARBA" id="ARBA00023157"/>
    </source>
</evidence>
<keyword evidence="12" id="KW-0325">Glycoprotein</keyword>
<evidence type="ECO:0000259" key="17">
    <source>
        <dbReference type="PROSITE" id="PS50835"/>
    </source>
</evidence>
<feature type="domain" description="Ig-like" evidence="17">
    <location>
        <begin position="9"/>
        <end position="143"/>
    </location>
</feature>
<evidence type="ECO:0000256" key="15">
    <source>
        <dbReference type="SAM" id="SignalP"/>
    </source>
</evidence>
<dbReference type="FunFam" id="2.60.40.10:FF:000220">
    <property type="entry name" value="X-linked interleukin-1 receptor accessory protein-like 1"/>
    <property type="match status" value="1"/>
</dbReference>
<dbReference type="PROSITE" id="PS50835">
    <property type="entry name" value="IG_LIKE"/>
    <property type="match status" value="3"/>
</dbReference>
<dbReference type="GO" id="GO:0045202">
    <property type="term" value="C:synapse"/>
    <property type="evidence" value="ECO:0007669"/>
    <property type="project" value="UniProtKB-ARBA"/>
</dbReference>
<dbReference type="GO" id="GO:0016787">
    <property type="term" value="F:hydrolase activity"/>
    <property type="evidence" value="ECO:0007669"/>
    <property type="project" value="UniProtKB-KW"/>
</dbReference>
<comment type="subcellular location">
    <subcellularLocation>
        <location evidence="1">Membrane</location>
        <topology evidence="1">Single-pass type I membrane protein</topology>
    </subcellularLocation>
</comment>
<keyword evidence="7 14" id="KW-1133">Transmembrane helix</keyword>
<proteinExistence type="inferred from homology"/>
<reference evidence="18" key="1">
    <citation type="journal article" date="2022" name="bioRxiv">
        <title>Sequencing and chromosome-scale assembly of the giantPleurodeles waltlgenome.</title>
        <authorList>
            <person name="Brown T."/>
            <person name="Elewa A."/>
            <person name="Iarovenko S."/>
            <person name="Subramanian E."/>
            <person name="Araus A.J."/>
            <person name="Petzold A."/>
            <person name="Susuki M."/>
            <person name="Suzuki K.-i.T."/>
            <person name="Hayashi T."/>
            <person name="Toyoda A."/>
            <person name="Oliveira C."/>
            <person name="Osipova E."/>
            <person name="Leigh N.D."/>
            <person name="Simon A."/>
            <person name="Yun M.H."/>
        </authorList>
    </citation>
    <scope>NUCLEOTIDE SEQUENCE</scope>
    <source>
        <strain evidence="18">20211129_DDA</strain>
        <tissue evidence="18">Liver</tissue>
    </source>
</reference>
<evidence type="ECO:0000256" key="6">
    <source>
        <dbReference type="ARBA" id="ARBA00022801"/>
    </source>
</evidence>
<evidence type="ECO:0000259" key="16">
    <source>
        <dbReference type="PROSITE" id="PS50104"/>
    </source>
</evidence>
<protein>
    <recommendedName>
        <fullName evidence="20">IRPL2 protein</fullName>
    </recommendedName>
</protein>
<feature type="signal peptide" evidence="15">
    <location>
        <begin position="1"/>
        <end position="23"/>
    </location>
</feature>
<feature type="domain" description="Ig-like" evidence="17">
    <location>
        <begin position="171"/>
        <end position="243"/>
    </location>
</feature>
<dbReference type="Gene3D" id="3.40.50.10140">
    <property type="entry name" value="Toll/interleukin-1 receptor homology (TIR) domain"/>
    <property type="match status" value="1"/>
</dbReference>
<evidence type="ECO:0000256" key="8">
    <source>
        <dbReference type="ARBA" id="ARBA00023027"/>
    </source>
</evidence>
<dbReference type="AlphaFoldDB" id="A0AAV7V8Q1"/>
<dbReference type="InterPro" id="IPR000157">
    <property type="entry name" value="TIR_dom"/>
</dbReference>
<dbReference type="InterPro" id="IPR036179">
    <property type="entry name" value="Ig-like_dom_sf"/>
</dbReference>
<dbReference type="InterPro" id="IPR007110">
    <property type="entry name" value="Ig-like_dom"/>
</dbReference>
<dbReference type="SUPFAM" id="SSF48726">
    <property type="entry name" value="Immunoglobulin"/>
    <property type="match status" value="3"/>
</dbReference>